<protein>
    <submittedName>
        <fullName evidence="2">Uncharacterized protein</fullName>
    </submittedName>
</protein>
<gene>
    <name evidence="2" type="ORF">EMIHUDRAFT_374461</name>
</gene>
<reference evidence="2" key="1">
    <citation type="submission" date="2012-07" db="EMBL/GenBank/DDBJ databases">
        <title>Genome variability drives Emilianias global distribution.</title>
        <authorList>
            <consortium name="DOE Joint Genome Institute"/>
            <person name="Read B."/>
            <person name="Kegel J."/>
            <person name="Klute M."/>
            <person name="Kuo A."/>
            <person name="Lefebvre S.C."/>
            <person name="Maumus F."/>
            <person name="Mayer C."/>
            <person name="Miller J."/>
            <person name="Allen A."/>
            <person name="Bidle K."/>
            <person name="Borodovsky M."/>
            <person name="Bowler C."/>
            <person name="Brownlee C."/>
            <person name="Claverie J.-M."/>
            <person name="Cock M."/>
            <person name="De Vargas C."/>
            <person name="Elias M."/>
            <person name="Frickenhaus S."/>
            <person name="Gladyshev V.N."/>
            <person name="Gonzalez K."/>
            <person name="Guda C."/>
            <person name="Hadaegh A."/>
            <person name="Herman E."/>
            <person name="Iglesias-Rodriguez D."/>
            <person name="Jones B."/>
            <person name="Lawson T."/>
            <person name="Leese F."/>
            <person name="Lin Y.-C."/>
            <person name="Lindquist E."/>
            <person name="Lobanov A."/>
            <person name="Lucas S."/>
            <person name="Malik S.-H.B."/>
            <person name="Marsh M.E."/>
            <person name="Mock T."/>
            <person name="Monier A."/>
            <person name="Moreau H."/>
            <person name="Mueller-Roeber B."/>
            <person name="Napier J."/>
            <person name="Ogata H."/>
            <person name="Parker M."/>
            <person name="Probert I."/>
            <person name="Quesneville H."/>
            <person name="Raines C."/>
            <person name="Rensing S."/>
            <person name="Riano-Pachon D.M."/>
            <person name="Richier S."/>
            <person name="Rokitta S."/>
            <person name="Salamov A."/>
            <person name="Sarno A.F."/>
            <person name="Schmutz J."/>
            <person name="Schroeder D."/>
            <person name="Shiraiwa Y."/>
            <person name="Soanes D.M."/>
            <person name="Valentin K."/>
            <person name="Van Der Giezen M."/>
            <person name="Van Der Peer Y."/>
            <person name="Vardi A."/>
            <person name="Verret F."/>
            <person name="Von Dassow P."/>
            <person name="Wheeler G."/>
            <person name="Williams B."/>
            <person name="Wilson W."/>
            <person name="Wolfe G."/>
            <person name="Wurch L.L."/>
            <person name="Young J."/>
            <person name="Dacks J.B."/>
            <person name="Delwiche C.F."/>
            <person name="Dyhrman S."/>
            <person name="Glockner G."/>
            <person name="John U."/>
            <person name="Richards T."/>
            <person name="Worden A.Z."/>
            <person name="Zhang X."/>
            <person name="Grigoriev I.V."/>
        </authorList>
    </citation>
    <scope>NUCLEOTIDE SEQUENCE</scope>
    <source>
        <strain evidence="2">CCMP1516</strain>
    </source>
</reference>
<proteinExistence type="predicted"/>
<dbReference type="KEGG" id="ehx:EMIHUDRAFT_374461"/>
<feature type="non-terminal residue" evidence="2">
    <location>
        <position position="1"/>
    </location>
</feature>
<dbReference type="GeneID" id="17254187"/>
<organism evidence="2">
    <name type="scientific">Emiliania huxleyi</name>
    <name type="common">Coccolithophore</name>
    <name type="synonym">Pontosphaera huxleyi</name>
    <dbReference type="NCBI Taxonomy" id="2903"/>
    <lineage>
        <taxon>Eukaryota</taxon>
        <taxon>Haptista</taxon>
        <taxon>Haptophyta</taxon>
        <taxon>Prymnesiophyceae</taxon>
        <taxon>Isochrysidales</taxon>
        <taxon>Noelaerhabdaceae</taxon>
        <taxon>Emiliania</taxon>
    </lineage>
</organism>
<dbReference type="RefSeq" id="XP_005760464.1">
    <property type="nucleotide sequence ID" value="XM_005760407.1"/>
</dbReference>
<dbReference type="HOGENOM" id="CLU_2339927_0_0_1"/>
<dbReference type="EMBL" id="KB869131">
    <property type="protein sequence ID" value="EOD08035.1"/>
    <property type="molecule type" value="Genomic_DNA"/>
</dbReference>
<evidence type="ECO:0000313" key="2">
    <source>
        <dbReference type="EMBL" id="EOD08035.1"/>
    </source>
</evidence>
<accession>R1D0B7</accession>
<sequence length="99" mass="10559">RRRPAAARCPPRAAAPPLPAGDAARRQLEASQGPRVPMSRAPVARPRRCALARNDLDSSPRACTAVALARHPSICVSRAARRLTSLSSFSVCRLCLPVP</sequence>
<dbReference type="AlphaFoldDB" id="R1D0B7"/>
<name>R1D0B7_EMIHU</name>
<feature type="compositionally biased region" description="Low complexity" evidence="1">
    <location>
        <begin position="1"/>
        <end position="12"/>
    </location>
</feature>
<evidence type="ECO:0000256" key="1">
    <source>
        <dbReference type="SAM" id="MobiDB-lite"/>
    </source>
</evidence>
<feature type="non-terminal residue" evidence="2">
    <location>
        <position position="99"/>
    </location>
</feature>
<feature type="region of interest" description="Disordered" evidence="1">
    <location>
        <begin position="1"/>
        <end position="44"/>
    </location>
</feature>